<dbReference type="Gene3D" id="2.40.50.260">
    <property type="entry name" value="Nucleic acid-binding protein domain"/>
    <property type="match status" value="1"/>
</dbReference>
<evidence type="ECO:0000313" key="2">
    <source>
        <dbReference type="EMBL" id="DAF93422.1"/>
    </source>
</evidence>
<dbReference type="EMBL" id="BK016086">
    <property type="protein sequence ID" value="DAF93422.1"/>
    <property type="molecule type" value="Genomic_DNA"/>
</dbReference>
<dbReference type="InterPro" id="IPR006531">
    <property type="entry name" value="Gp5/Vgr_OB"/>
</dbReference>
<accession>A0A8S5UGB1</accession>
<evidence type="ECO:0000259" key="1">
    <source>
        <dbReference type="Pfam" id="PF04717"/>
    </source>
</evidence>
<dbReference type="Pfam" id="PF04717">
    <property type="entry name" value="Phage_base_V"/>
    <property type="match status" value="1"/>
</dbReference>
<sequence>MAGSPLNTTKHMQRQGLDPKMVYAGVVVDNKDPRKAGRVRVRIKGIFPDAIPDSHLPWALPTNQHYAADEGAIGAGFLNIPPINAKVGVTFPKGDVHKPMLAPYPGDQKTLMKLAETNYPFRAVMALENGCTIVADKQTNEIFVANPGDAHFVFLGDYSKTIVGSCTEIITGSKGDVPSYVSNASNTKVAEIAAKSAGGVSAGVGNKTEKITGDYILEIGGNRKVKIMGNDELTVGRNRDEKVGGNHKIMSARSDTN</sequence>
<dbReference type="SUPFAM" id="SSF69255">
    <property type="entry name" value="gp5 N-terminal domain-like"/>
    <property type="match status" value="1"/>
</dbReference>
<reference evidence="2" key="1">
    <citation type="journal article" date="2021" name="Proc. Natl. Acad. Sci. U.S.A.">
        <title>A Catalog of Tens of Thousands of Viruses from Human Metagenomes Reveals Hidden Associations with Chronic Diseases.</title>
        <authorList>
            <person name="Tisza M.J."/>
            <person name="Buck C.B."/>
        </authorList>
    </citation>
    <scope>NUCLEOTIDE SEQUENCE</scope>
    <source>
        <strain evidence="2">Ctshb19</strain>
    </source>
</reference>
<organism evidence="2">
    <name type="scientific">Myoviridae sp. ctshb19</name>
    <dbReference type="NCBI Taxonomy" id="2825194"/>
    <lineage>
        <taxon>Viruses</taxon>
        <taxon>Duplodnaviria</taxon>
        <taxon>Heunggongvirae</taxon>
        <taxon>Uroviricota</taxon>
        <taxon>Caudoviricetes</taxon>
    </lineage>
</organism>
<feature type="domain" description="Gp5/Type VI secretion system Vgr protein OB-fold" evidence="1">
    <location>
        <begin position="23"/>
        <end position="101"/>
    </location>
</feature>
<name>A0A8S5UGB1_9CAUD</name>
<dbReference type="SUPFAM" id="SSF69349">
    <property type="entry name" value="Phage fibre proteins"/>
    <property type="match status" value="1"/>
</dbReference>
<proteinExistence type="predicted"/>
<protein>
    <submittedName>
        <fullName evidence="2">Baseplate wedge protein</fullName>
    </submittedName>
</protein>